<comment type="caution">
    <text evidence="2">The sequence shown here is derived from an EMBL/GenBank/DDBJ whole genome shotgun (WGS) entry which is preliminary data.</text>
</comment>
<dbReference type="Pfam" id="PF06516">
    <property type="entry name" value="NUP"/>
    <property type="match status" value="1"/>
</dbReference>
<organism evidence="2 3">
    <name type="scientific">Rhizodiscina lignyota</name>
    <dbReference type="NCBI Taxonomy" id="1504668"/>
    <lineage>
        <taxon>Eukaryota</taxon>
        <taxon>Fungi</taxon>
        <taxon>Dikarya</taxon>
        <taxon>Ascomycota</taxon>
        <taxon>Pezizomycotina</taxon>
        <taxon>Dothideomycetes</taxon>
        <taxon>Pleosporomycetidae</taxon>
        <taxon>Aulographales</taxon>
        <taxon>Rhizodiscinaceae</taxon>
        <taxon>Rhizodiscina</taxon>
    </lineage>
</organism>
<dbReference type="GO" id="GO:0005783">
    <property type="term" value="C:endoplasmic reticulum"/>
    <property type="evidence" value="ECO:0007669"/>
    <property type="project" value="TreeGrafter"/>
</dbReference>
<dbReference type="Proteomes" id="UP000799772">
    <property type="component" value="Unassembled WGS sequence"/>
</dbReference>
<proteinExistence type="predicted"/>
<dbReference type="AlphaFoldDB" id="A0A9P4IN51"/>
<evidence type="ECO:0000256" key="1">
    <source>
        <dbReference type="SAM" id="SignalP"/>
    </source>
</evidence>
<dbReference type="PANTHER" id="PTHR38643">
    <property type="entry name" value="PURINE NUCLEOSIDE PERMEASE C285.05-RELATED"/>
    <property type="match status" value="1"/>
</dbReference>
<reference evidence="2" key="1">
    <citation type="journal article" date="2020" name="Stud. Mycol.">
        <title>101 Dothideomycetes genomes: a test case for predicting lifestyles and emergence of pathogens.</title>
        <authorList>
            <person name="Haridas S."/>
            <person name="Albert R."/>
            <person name="Binder M."/>
            <person name="Bloem J."/>
            <person name="Labutti K."/>
            <person name="Salamov A."/>
            <person name="Andreopoulos B."/>
            <person name="Baker S."/>
            <person name="Barry K."/>
            <person name="Bills G."/>
            <person name="Bluhm B."/>
            <person name="Cannon C."/>
            <person name="Castanera R."/>
            <person name="Culley D."/>
            <person name="Daum C."/>
            <person name="Ezra D."/>
            <person name="Gonzalez J."/>
            <person name="Henrissat B."/>
            <person name="Kuo A."/>
            <person name="Liang C."/>
            <person name="Lipzen A."/>
            <person name="Lutzoni F."/>
            <person name="Magnuson J."/>
            <person name="Mondo S."/>
            <person name="Nolan M."/>
            <person name="Ohm R."/>
            <person name="Pangilinan J."/>
            <person name="Park H.-J."/>
            <person name="Ramirez L."/>
            <person name="Alfaro M."/>
            <person name="Sun H."/>
            <person name="Tritt A."/>
            <person name="Yoshinaga Y."/>
            <person name="Zwiers L.-H."/>
            <person name="Turgeon B."/>
            <person name="Goodwin S."/>
            <person name="Spatafora J."/>
            <person name="Crous P."/>
            <person name="Grigoriev I."/>
        </authorList>
    </citation>
    <scope>NUCLEOTIDE SEQUENCE</scope>
    <source>
        <strain evidence="2">CBS 133067</strain>
    </source>
</reference>
<dbReference type="GO" id="GO:0055085">
    <property type="term" value="P:transmembrane transport"/>
    <property type="evidence" value="ECO:0007669"/>
    <property type="project" value="InterPro"/>
</dbReference>
<name>A0A9P4IN51_9PEZI</name>
<evidence type="ECO:0000313" key="3">
    <source>
        <dbReference type="Proteomes" id="UP000799772"/>
    </source>
</evidence>
<dbReference type="OrthoDB" id="2331083at2759"/>
<evidence type="ECO:0000313" key="2">
    <source>
        <dbReference type="EMBL" id="KAF2102285.1"/>
    </source>
</evidence>
<dbReference type="InterPro" id="IPR009486">
    <property type="entry name" value="Pur_nuclsid_perm"/>
</dbReference>
<accession>A0A9P4IN51</accession>
<keyword evidence="3" id="KW-1185">Reference proteome</keyword>
<protein>
    <submittedName>
        <fullName evidence="2">NUP-domain-containing protein</fullName>
    </submittedName>
</protein>
<dbReference type="PANTHER" id="PTHR38643:SF1">
    <property type="entry name" value="PURINE NUCLEOSIDE PERMEASE C285.05-RELATED"/>
    <property type="match status" value="1"/>
</dbReference>
<sequence length="411" mass="44833">MVFVHLNALAIVAIFLNLACHTTGFTLQSLWPNALITSSTITPKIMIVGFYPDEQSVWEGIPEFDIFGQNITVPGLSSQFPQVHCTKEGDVCQMLAGEGEINAASSITAVAFSPLFDFRTTYFMIAGVAGINPEIAGIGSVTFAQFVTQPALQYEFDAREKPENYTTGYVPQGSQFPSQYPSELYGTECYEVNARLKSLAVGFAKTAQLNDTAAAARFRATYRGYAPYAAGTTEPGVYECDAATADVYVSGRLLSEAWQNYTHLITNGTGKYCTTLQEDSGVLEALLRADLAKRADFARAIVMRTGSDYDRQAPETSPIDNLYFGQDGYTPALNNIYLAGVKVVQGILMGWERTFKRGITPENYVGDILGSLGGRPDFGPGSIFTMDGESGTTQLMRKRGRGQLRGRRRPL</sequence>
<feature type="signal peptide" evidence="1">
    <location>
        <begin position="1"/>
        <end position="24"/>
    </location>
</feature>
<feature type="chain" id="PRO_5040171863" evidence="1">
    <location>
        <begin position="25"/>
        <end position="411"/>
    </location>
</feature>
<dbReference type="EMBL" id="ML978123">
    <property type="protein sequence ID" value="KAF2102285.1"/>
    <property type="molecule type" value="Genomic_DNA"/>
</dbReference>
<keyword evidence="1" id="KW-0732">Signal</keyword>
<gene>
    <name evidence="2" type="ORF">NA57DRAFT_73714</name>
</gene>